<organism evidence="2 3">
    <name type="scientific">Micromonospora ureilytica</name>
    <dbReference type="NCBI Taxonomy" id="709868"/>
    <lineage>
        <taxon>Bacteria</taxon>
        <taxon>Bacillati</taxon>
        <taxon>Actinomycetota</taxon>
        <taxon>Actinomycetes</taxon>
        <taxon>Micromonosporales</taxon>
        <taxon>Micromonosporaceae</taxon>
        <taxon>Micromonospora</taxon>
    </lineage>
</organism>
<keyword evidence="1" id="KW-0812">Transmembrane</keyword>
<keyword evidence="1" id="KW-0472">Membrane</keyword>
<reference evidence="2 3" key="1">
    <citation type="submission" date="2020-11" db="EMBL/GenBank/DDBJ databases">
        <title>Sequencing the genomes of 1000 actinobacteria strains.</title>
        <authorList>
            <person name="Klenk H.-P."/>
        </authorList>
    </citation>
    <scope>NUCLEOTIDE SEQUENCE [LARGE SCALE GENOMIC DNA]</scope>
    <source>
        <strain evidence="2 3">DSM 101692</strain>
    </source>
</reference>
<dbReference type="EMBL" id="JADOTX010000001">
    <property type="protein sequence ID" value="MBG6069485.1"/>
    <property type="molecule type" value="Genomic_DNA"/>
</dbReference>
<feature type="transmembrane region" description="Helical" evidence="1">
    <location>
        <begin position="41"/>
        <end position="60"/>
    </location>
</feature>
<feature type="transmembrane region" description="Helical" evidence="1">
    <location>
        <begin position="12"/>
        <end position="35"/>
    </location>
</feature>
<feature type="transmembrane region" description="Helical" evidence="1">
    <location>
        <begin position="120"/>
        <end position="140"/>
    </location>
</feature>
<dbReference type="RefSeq" id="WP_196929462.1">
    <property type="nucleotide sequence ID" value="NZ_JADOTX010000001.1"/>
</dbReference>
<evidence type="ECO:0000313" key="3">
    <source>
        <dbReference type="Proteomes" id="UP000614915"/>
    </source>
</evidence>
<comment type="caution">
    <text evidence="2">The sequence shown here is derived from an EMBL/GenBank/DDBJ whole genome shotgun (WGS) entry which is preliminary data.</text>
</comment>
<accession>A0ABS0JR15</accession>
<dbReference type="Proteomes" id="UP000614915">
    <property type="component" value="Unassembled WGS sequence"/>
</dbReference>
<sequence length="157" mass="17139">MRDARTGRVRISDLIFFYGLPVLVGAAAYLLSWHVKGIDNLLAALSILTGLLFNLLVLLFDTAARFKGRPTGKVSADNAHKYRLLHELQANITYTLGVGLLVAIILGVCSLAGIEDAQRPWSIVVTASLAHFVLLLGMLLKRLRSVFLAEFPRLLGA</sequence>
<gene>
    <name evidence="2" type="ORF">IW248_005772</name>
</gene>
<proteinExistence type="predicted"/>
<feature type="transmembrane region" description="Helical" evidence="1">
    <location>
        <begin position="92"/>
        <end position="114"/>
    </location>
</feature>
<protein>
    <submittedName>
        <fullName evidence="2">Flp pilus assembly protein TadB</fullName>
    </submittedName>
</protein>
<keyword evidence="1" id="KW-1133">Transmembrane helix</keyword>
<name>A0ABS0JR15_9ACTN</name>
<keyword evidence="3" id="KW-1185">Reference proteome</keyword>
<evidence type="ECO:0000256" key="1">
    <source>
        <dbReference type="SAM" id="Phobius"/>
    </source>
</evidence>
<evidence type="ECO:0000313" key="2">
    <source>
        <dbReference type="EMBL" id="MBG6069485.1"/>
    </source>
</evidence>